<evidence type="ECO:0000256" key="8">
    <source>
        <dbReference type="ARBA" id="ARBA00023180"/>
    </source>
</evidence>
<gene>
    <name evidence="13" type="ORF">B0I35DRAFT_492498</name>
</gene>
<evidence type="ECO:0000256" key="1">
    <source>
        <dbReference type="ARBA" id="ARBA00001452"/>
    </source>
</evidence>
<dbReference type="Pfam" id="PF03663">
    <property type="entry name" value="Glyco_hydro_76"/>
    <property type="match status" value="1"/>
</dbReference>
<feature type="transmembrane region" description="Helical" evidence="11">
    <location>
        <begin position="451"/>
        <end position="474"/>
    </location>
</feature>
<dbReference type="PANTHER" id="PTHR12145">
    <property type="entry name" value="MANNAN ENDO-1,6-ALPHA-MANNOSIDASE DCW1"/>
    <property type="match status" value="1"/>
</dbReference>
<feature type="chain" id="PRO_5035428674" description="Mannan endo-1,6-alpha-mannosidase" evidence="12">
    <location>
        <begin position="30"/>
        <end position="475"/>
    </location>
</feature>
<sequence length="475" mass="52407">MVFARSRHAAPAVAGVALLATQLFGVAEAAYYSIETREDILESSRTLAYDMMLFYDGNQTGMTPGILPGPPTEFKGDYYWWEGGAMMGTYIDYWHLTGDASYNHVIMEGMLHQTGDNNDYQPFNHTASLGNDDQGFWGMSAMLAAENRFPNPPEDRPQWLALAQAVWNTQNDPNRHDDFCNGGLRWQIPFSNNGYNYKNTIANAIFFNMGARLARYTDNSTYAEVAERTWDWLWGVEYIDHETWEVYDGGHVEHNCTDINTLTFSYNAGVLAQGAAHMYNYTGGEQKWADRLDNLVESIFNTFFPNDIAFEADCETAQGHCSPDMLSFKGYVHRWLAQVTQLAPYTAERIRPVLRTSAEAAVNQCTGGATGRVCGFYWSGGVFVDPAVDATSGAGEAMDVLAAVSSLLIDWAPAPATAANGGISRGDANAGINGWDGRPPERAPITTGDRAGAAILTILVLGGTLWTFVWMTYFD</sequence>
<dbReference type="GO" id="GO:0016052">
    <property type="term" value="P:carbohydrate catabolic process"/>
    <property type="evidence" value="ECO:0007669"/>
    <property type="project" value="InterPro"/>
</dbReference>
<comment type="subcellular location">
    <subcellularLocation>
        <location evidence="2">Endomembrane system</location>
    </subcellularLocation>
</comment>
<evidence type="ECO:0000256" key="5">
    <source>
        <dbReference type="ARBA" id="ARBA00022729"/>
    </source>
</evidence>
<dbReference type="GO" id="GO:0008496">
    <property type="term" value="F:mannan endo-1,6-alpha-mannosidase activity"/>
    <property type="evidence" value="ECO:0007669"/>
    <property type="project" value="UniProtKB-UniRule"/>
</dbReference>
<dbReference type="PIRSF" id="PIRSF016302">
    <property type="entry name" value="Man_a_manosd"/>
    <property type="match status" value="1"/>
</dbReference>
<evidence type="ECO:0000256" key="3">
    <source>
        <dbReference type="ARBA" id="ARBA00009699"/>
    </source>
</evidence>
<keyword evidence="5 12" id="KW-0732">Signal</keyword>
<organism evidence="13 14">
    <name type="scientific">Stachybotrys elegans</name>
    <dbReference type="NCBI Taxonomy" id="80388"/>
    <lineage>
        <taxon>Eukaryota</taxon>
        <taxon>Fungi</taxon>
        <taxon>Dikarya</taxon>
        <taxon>Ascomycota</taxon>
        <taxon>Pezizomycotina</taxon>
        <taxon>Sordariomycetes</taxon>
        <taxon>Hypocreomycetidae</taxon>
        <taxon>Hypocreales</taxon>
        <taxon>Stachybotryaceae</taxon>
        <taxon>Stachybotrys</taxon>
    </lineage>
</organism>
<keyword evidence="7 11" id="KW-0472">Membrane</keyword>
<feature type="signal peptide" evidence="12">
    <location>
        <begin position="1"/>
        <end position="29"/>
    </location>
</feature>
<dbReference type="InterPro" id="IPR014480">
    <property type="entry name" value="Mannan-1_6-alpha_mannosidase"/>
</dbReference>
<keyword evidence="11" id="KW-0812">Transmembrane</keyword>
<dbReference type="EMBL" id="JAGPNK010000017">
    <property type="protein sequence ID" value="KAH7305864.1"/>
    <property type="molecule type" value="Genomic_DNA"/>
</dbReference>
<evidence type="ECO:0000256" key="7">
    <source>
        <dbReference type="ARBA" id="ARBA00023136"/>
    </source>
</evidence>
<evidence type="ECO:0000256" key="10">
    <source>
        <dbReference type="PIRNR" id="PIRNR016302"/>
    </source>
</evidence>
<keyword evidence="9 10" id="KW-0326">Glycosidase</keyword>
<dbReference type="Gene3D" id="1.50.10.20">
    <property type="match status" value="1"/>
</dbReference>
<evidence type="ECO:0000256" key="6">
    <source>
        <dbReference type="ARBA" id="ARBA00022801"/>
    </source>
</evidence>
<comment type="catalytic activity">
    <reaction evidence="1 10">
        <text>Random hydrolysis of (1-&gt;6)-alpha-D-mannosidic linkages in unbranched (1-&gt;6)-mannans.</text>
        <dbReference type="EC" id="3.2.1.101"/>
    </reaction>
</comment>
<evidence type="ECO:0000256" key="9">
    <source>
        <dbReference type="ARBA" id="ARBA00023295"/>
    </source>
</evidence>
<dbReference type="SUPFAM" id="SSF48208">
    <property type="entry name" value="Six-hairpin glycosidases"/>
    <property type="match status" value="1"/>
</dbReference>
<dbReference type="GO" id="GO:0009272">
    <property type="term" value="P:fungal-type cell wall biogenesis"/>
    <property type="evidence" value="ECO:0007669"/>
    <property type="project" value="TreeGrafter"/>
</dbReference>
<evidence type="ECO:0000256" key="11">
    <source>
        <dbReference type="SAM" id="Phobius"/>
    </source>
</evidence>
<dbReference type="PANTHER" id="PTHR12145:SF36">
    <property type="entry name" value="MANNAN ENDO-1,6-ALPHA-MANNOSIDASE DCW1"/>
    <property type="match status" value="1"/>
</dbReference>
<dbReference type="InterPro" id="IPR005198">
    <property type="entry name" value="Glyco_hydro_76"/>
</dbReference>
<keyword evidence="14" id="KW-1185">Reference proteome</keyword>
<dbReference type="GO" id="GO:0012505">
    <property type="term" value="C:endomembrane system"/>
    <property type="evidence" value="ECO:0007669"/>
    <property type="project" value="UniProtKB-SubCell"/>
</dbReference>
<comment type="similarity">
    <text evidence="3 10">Belongs to the glycosyl hydrolase 76 family.</text>
</comment>
<protein>
    <recommendedName>
        <fullName evidence="4 10">Mannan endo-1,6-alpha-mannosidase</fullName>
        <ecNumber evidence="4 10">3.2.1.101</ecNumber>
    </recommendedName>
</protein>
<evidence type="ECO:0000256" key="12">
    <source>
        <dbReference type="SAM" id="SignalP"/>
    </source>
</evidence>
<evidence type="ECO:0000313" key="14">
    <source>
        <dbReference type="Proteomes" id="UP000813444"/>
    </source>
</evidence>
<keyword evidence="6 10" id="KW-0378">Hydrolase</keyword>
<dbReference type="InterPro" id="IPR008928">
    <property type="entry name" value="6-hairpin_glycosidase_sf"/>
</dbReference>
<accession>A0A8K0SF44</accession>
<reference evidence="13" key="1">
    <citation type="journal article" date="2021" name="Nat. Commun.">
        <title>Genetic determinants of endophytism in the Arabidopsis root mycobiome.</title>
        <authorList>
            <person name="Mesny F."/>
            <person name="Miyauchi S."/>
            <person name="Thiergart T."/>
            <person name="Pickel B."/>
            <person name="Atanasova L."/>
            <person name="Karlsson M."/>
            <person name="Huettel B."/>
            <person name="Barry K.W."/>
            <person name="Haridas S."/>
            <person name="Chen C."/>
            <person name="Bauer D."/>
            <person name="Andreopoulos W."/>
            <person name="Pangilinan J."/>
            <person name="LaButti K."/>
            <person name="Riley R."/>
            <person name="Lipzen A."/>
            <person name="Clum A."/>
            <person name="Drula E."/>
            <person name="Henrissat B."/>
            <person name="Kohler A."/>
            <person name="Grigoriev I.V."/>
            <person name="Martin F.M."/>
            <person name="Hacquard S."/>
        </authorList>
    </citation>
    <scope>NUCLEOTIDE SEQUENCE</scope>
    <source>
        <strain evidence="13">MPI-CAGE-CH-0235</strain>
    </source>
</reference>
<evidence type="ECO:0000256" key="4">
    <source>
        <dbReference type="ARBA" id="ARBA00012350"/>
    </source>
</evidence>
<comment type="caution">
    <text evidence="13">The sequence shown here is derived from an EMBL/GenBank/DDBJ whole genome shotgun (WGS) entry which is preliminary data.</text>
</comment>
<evidence type="ECO:0000256" key="2">
    <source>
        <dbReference type="ARBA" id="ARBA00004308"/>
    </source>
</evidence>
<dbReference type="Proteomes" id="UP000813444">
    <property type="component" value="Unassembled WGS sequence"/>
</dbReference>
<evidence type="ECO:0000313" key="13">
    <source>
        <dbReference type="EMBL" id="KAH7305864.1"/>
    </source>
</evidence>
<dbReference type="AlphaFoldDB" id="A0A8K0SF44"/>
<dbReference type="EC" id="3.2.1.101" evidence="4 10"/>
<keyword evidence="11" id="KW-1133">Transmembrane helix</keyword>
<dbReference type="OrthoDB" id="4187847at2759"/>
<dbReference type="FunFam" id="1.50.10.20:FF:000006">
    <property type="entry name" value="Mannan endo-1,6-alpha-mannosidase"/>
    <property type="match status" value="1"/>
</dbReference>
<keyword evidence="8" id="KW-0325">Glycoprotein</keyword>
<name>A0A8K0SF44_9HYPO</name>
<proteinExistence type="inferred from homology"/>